<dbReference type="PRINTS" id="PR00344">
    <property type="entry name" value="BCTRLSENSOR"/>
</dbReference>
<dbReference type="PROSITE" id="PS50109">
    <property type="entry name" value="HIS_KIN"/>
    <property type="match status" value="1"/>
</dbReference>
<dbReference type="GO" id="GO:0005886">
    <property type="term" value="C:plasma membrane"/>
    <property type="evidence" value="ECO:0007669"/>
    <property type="project" value="UniProtKB-SubCell"/>
</dbReference>
<evidence type="ECO:0000256" key="16">
    <source>
        <dbReference type="ARBA" id="ARBA00055745"/>
    </source>
</evidence>
<evidence type="ECO:0000256" key="10">
    <source>
        <dbReference type="ARBA" id="ARBA00022737"/>
    </source>
</evidence>
<feature type="domain" description="PAS" evidence="20">
    <location>
        <begin position="522"/>
        <end position="595"/>
    </location>
</feature>
<dbReference type="PROSITE" id="PS50046">
    <property type="entry name" value="PHYTOCHROME_2"/>
    <property type="match status" value="1"/>
</dbReference>
<feature type="domain" description="PAC" evidence="21">
    <location>
        <begin position="1061"/>
        <end position="1113"/>
    </location>
</feature>
<dbReference type="Pfam" id="PF01590">
    <property type="entry name" value="GAF"/>
    <property type="match status" value="1"/>
</dbReference>
<keyword evidence="23" id="KW-1185">Reference proteome</keyword>
<name>A0A856MIU6_9CYAN</name>
<protein>
    <recommendedName>
        <fullName evidence="4">histidine kinase</fullName>
        <ecNumber evidence="4">2.7.13.3</ecNumber>
    </recommendedName>
</protein>
<dbReference type="CDD" id="cd00082">
    <property type="entry name" value="HisKA"/>
    <property type="match status" value="1"/>
</dbReference>
<evidence type="ECO:0000256" key="12">
    <source>
        <dbReference type="ARBA" id="ARBA00022777"/>
    </source>
</evidence>
<dbReference type="EC" id="2.7.13.3" evidence="4"/>
<keyword evidence="7" id="KW-0597">Phosphoprotein</keyword>
<dbReference type="CDD" id="cd00130">
    <property type="entry name" value="PAS"/>
    <property type="match status" value="6"/>
</dbReference>
<keyword evidence="11" id="KW-0547">Nucleotide-binding</keyword>
<dbReference type="InterPro" id="IPR005467">
    <property type="entry name" value="His_kinase_dom"/>
</dbReference>
<dbReference type="Pfam" id="PF00512">
    <property type="entry name" value="HisKA"/>
    <property type="match status" value="1"/>
</dbReference>
<evidence type="ECO:0000256" key="5">
    <source>
        <dbReference type="ARBA" id="ARBA00022475"/>
    </source>
</evidence>
<evidence type="ECO:0000256" key="15">
    <source>
        <dbReference type="ARBA" id="ARBA00023136"/>
    </source>
</evidence>
<dbReference type="InterPro" id="IPR052162">
    <property type="entry name" value="Sensor_kinase/Photoreceptor"/>
</dbReference>
<dbReference type="InterPro" id="IPR003594">
    <property type="entry name" value="HATPase_dom"/>
</dbReference>
<evidence type="ECO:0000313" key="22">
    <source>
        <dbReference type="EMBL" id="QDL10492.1"/>
    </source>
</evidence>
<keyword evidence="10" id="KW-0677">Repeat</keyword>
<feature type="domain" description="PAC" evidence="21">
    <location>
        <begin position="469"/>
        <end position="521"/>
    </location>
</feature>
<evidence type="ECO:0000256" key="4">
    <source>
        <dbReference type="ARBA" id="ARBA00012438"/>
    </source>
</evidence>
<dbReference type="SUPFAM" id="SSF55874">
    <property type="entry name" value="ATPase domain of HSP90 chaperone/DNA topoisomerase II/histidine kinase"/>
    <property type="match status" value="1"/>
</dbReference>
<evidence type="ECO:0000259" key="21">
    <source>
        <dbReference type="PROSITE" id="PS50113"/>
    </source>
</evidence>
<keyword evidence="13" id="KW-1133">Transmembrane helix</keyword>
<comment type="function">
    <text evidence="16">Photoreceptor which exists in two forms that are reversibly interconvertible by light: the R form that absorbs maximally in the red region of the spectrum and the FR form that absorbs maximally in the far-red region.</text>
</comment>
<accession>A0A856MIU6</accession>
<dbReference type="SMART" id="SM00065">
    <property type="entry name" value="GAF"/>
    <property type="match status" value="1"/>
</dbReference>
<dbReference type="KEGG" id="bsen:DP114_23670"/>
<evidence type="ECO:0000256" key="17">
    <source>
        <dbReference type="SAM" id="Coils"/>
    </source>
</evidence>
<keyword evidence="15" id="KW-0472">Membrane</keyword>
<comment type="subcellular location">
    <subcellularLocation>
        <location evidence="2">Cell inner membrane</location>
        <topology evidence="2">Multi-pass membrane protein</topology>
    </subcellularLocation>
</comment>
<evidence type="ECO:0000259" key="18">
    <source>
        <dbReference type="PROSITE" id="PS50046"/>
    </source>
</evidence>
<dbReference type="FunFam" id="3.30.565.10:FF:000006">
    <property type="entry name" value="Sensor histidine kinase WalK"/>
    <property type="match status" value="1"/>
</dbReference>
<evidence type="ECO:0000259" key="19">
    <source>
        <dbReference type="PROSITE" id="PS50109"/>
    </source>
</evidence>
<dbReference type="InterPro" id="IPR003661">
    <property type="entry name" value="HisK_dim/P_dom"/>
</dbReference>
<keyword evidence="9" id="KW-0812">Transmembrane</keyword>
<dbReference type="FunFam" id="2.10.70.100:FF:000001">
    <property type="entry name" value="Sensory transduction histidine kinase"/>
    <property type="match status" value="2"/>
</dbReference>
<dbReference type="CDD" id="cd16922">
    <property type="entry name" value="HATPase_EvgS-ArcB-TorS-like"/>
    <property type="match status" value="1"/>
</dbReference>
<dbReference type="Gene3D" id="2.10.70.100">
    <property type="match status" value="2"/>
</dbReference>
<dbReference type="Gene3D" id="3.30.565.10">
    <property type="entry name" value="Histidine kinase-like ATPase, C-terminal domain"/>
    <property type="match status" value="1"/>
</dbReference>
<feature type="domain" description="Histidine kinase" evidence="19">
    <location>
        <begin position="1117"/>
        <end position="1334"/>
    </location>
</feature>
<evidence type="ECO:0000256" key="7">
    <source>
        <dbReference type="ARBA" id="ARBA00022553"/>
    </source>
</evidence>
<feature type="domain" description="PAS" evidence="20">
    <location>
        <begin position="266"/>
        <end position="339"/>
    </location>
</feature>
<keyword evidence="8" id="KW-0808">Transferase</keyword>
<dbReference type="SMART" id="SM00388">
    <property type="entry name" value="HisKA"/>
    <property type="match status" value="1"/>
</dbReference>
<keyword evidence="17" id="KW-0175">Coiled coil</keyword>
<proteinExistence type="inferred from homology"/>
<dbReference type="InterPro" id="IPR016132">
    <property type="entry name" value="Phyto_chromo_attachment"/>
</dbReference>
<feature type="domain" description="PAC" evidence="21">
    <location>
        <begin position="596"/>
        <end position="648"/>
    </location>
</feature>
<dbReference type="InterPro" id="IPR036097">
    <property type="entry name" value="HisK_dim/P_sf"/>
</dbReference>
<feature type="domain" description="PAS" evidence="20">
    <location>
        <begin position="394"/>
        <end position="456"/>
    </location>
</feature>
<sequence>MCNGYEIAKVNQQLALALSAAKMVTWDWDLLSNRVVLSSGDEQLFGLAPGTFPETYEAAMALVHPNDIEAVTLALNQACIDRCDYHQELRIFEPSGTMHWIEAKGRFFYNNEGQAVQMLGIIMEISDRKAKESQLRLLESVILHTNDAVLITEAEPIDSPGARIIYANPAFTKVTAYTLEEVLGKTPRILQGEKTDLAALDEIRTAMQNWQPVQVDLINYTKDGREFWVEISIFPIKDETGWYTHWVSVQRDITERKQAEIVLKQSEERFRQIAENIQDVFWISDPVKQQLIYVSPAYERIWGRKCESLYANWNDWIDSLHPDDKERVIATIREKAHQEQFEHEYRIVRPDGTVRWIRDRAFPLKDEFGQFQRVTGIAEDITEHKLAEVALRESEERFRQIAENIEDVFWIANPIKQQLVYVSPAYERIWGHKCESLYANWNDWIDNLHPDDKEKVIATAREKGHQEQFEHEYRIVRPDGTVRWIRDRGFPLKDEFGQLQRVIGIAQDITESKLAEVALRESEERFRQIAENIEDVFWISDYTHSQIVYVSPAYEKIWGRRRESLYANWNEWTDSLHPDDQQTALATVAQKAHQGFEYEYRIVRPDGTVRWIRDRAFPVKDEFGHIQSIAGIAEDITEHKLAGVALAESEERFRQIAENIQDVFWIVNPVKNQTIYVSPAYERIWGRKRESLYPNQTEWLESLHPDDQQRVLVTVRQRAHQEAFEDEYRIVRPDGTVRSIRERAFPVKDEFGQLQRLIGISQDITEHKLAEAALEQLNQELELRVQQRTLELERSQAILQQQVEREQLITRLTQQIRQSLDLATILNNVVVEVQKLLAAQRVLVYQMQPDKTGRIVAEAVAKEESIRILDRLFPEETFPEQCLQRYLQGELYILTDLNKAEIIPCFADFLTELEVRAELVVPIIQKQTIWGLLIVHQCHEPREWQTWEIDLLKQLTSQMAIAIQQSQLYQQLQEELHERVRIELELRRGENLFRSLSELAPMGIFKGDAQGQMIYTNPRCQAICGFTLEEAFGYGWTQFIHPEDRQLSQLQWSALSTHTEFSQEMRFVHRDGTLRFARVKRVLIFSESDELVGHIGTVEDITETQAIEKMKQEFISIVSHELRTPLASIRGSLGLLAAGVLKNQPDTSQQMLEIAASDTERLVRLVNDILDLERLEANKVCLAKQWCDAVVLIRQSVETMRSLATENNITLRIIPSTLQVWADPDQIIQTLVNLVSNAIKFSPPQTTVTLCVQALPHHVVFQVQDQGRGIPHDRLESIFGRFQQVDASDSRQKGGTGLGLAICRTIIQHHGGRIWAESVLGKGSIFHFTLPQPPQNEANV</sequence>
<dbReference type="Proteomes" id="UP000503129">
    <property type="component" value="Chromosome"/>
</dbReference>
<feature type="domain" description="PAC" evidence="21">
    <location>
        <begin position="724"/>
        <end position="776"/>
    </location>
</feature>
<comment type="similarity">
    <text evidence="3">In the N-terminal section; belongs to the phytochrome family.</text>
</comment>
<reference evidence="22 23" key="1">
    <citation type="submission" date="2018-06" db="EMBL/GenBank/DDBJ databases">
        <title>Comparative genomics of Brasilonema spp. strains.</title>
        <authorList>
            <person name="Alvarenga D.O."/>
            <person name="Fiore M.F."/>
            <person name="Varani A.M."/>
        </authorList>
    </citation>
    <scope>NUCLEOTIDE SEQUENCE [LARGE SCALE GENOMIC DNA]</scope>
    <source>
        <strain evidence="22 23">CENA114</strain>
    </source>
</reference>
<feature type="domain" description="PAS" evidence="20">
    <location>
        <begin position="157"/>
        <end position="186"/>
    </location>
</feature>
<comment type="catalytic activity">
    <reaction evidence="1">
        <text>ATP + protein L-histidine = ADP + protein N-phospho-L-histidine.</text>
        <dbReference type="EC" id="2.7.13.3"/>
    </reaction>
</comment>
<evidence type="ECO:0000256" key="8">
    <source>
        <dbReference type="ARBA" id="ARBA00022679"/>
    </source>
</evidence>
<dbReference type="SUPFAM" id="SSF47384">
    <property type="entry name" value="Homodimeric domain of signal transducing histidine kinase"/>
    <property type="match status" value="1"/>
</dbReference>
<dbReference type="GO" id="GO:0000155">
    <property type="term" value="F:phosphorelay sensor kinase activity"/>
    <property type="evidence" value="ECO:0007669"/>
    <property type="project" value="InterPro"/>
</dbReference>
<dbReference type="Gene3D" id="3.30.450.20">
    <property type="entry name" value="PAS domain"/>
    <property type="match status" value="7"/>
</dbReference>
<dbReference type="Pfam" id="PF13426">
    <property type="entry name" value="PAS_9"/>
    <property type="match status" value="1"/>
</dbReference>
<organism evidence="22 23">
    <name type="scientific">Brasilonema sennae CENA114</name>
    <dbReference type="NCBI Taxonomy" id="415709"/>
    <lineage>
        <taxon>Bacteria</taxon>
        <taxon>Bacillati</taxon>
        <taxon>Cyanobacteriota</taxon>
        <taxon>Cyanophyceae</taxon>
        <taxon>Nostocales</taxon>
        <taxon>Scytonemataceae</taxon>
        <taxon>Brasilonema</taxon>
        <taxon>Bromeliae group (in: Brasilonema)</taxon>
    </lineage>
</organism>
<dbReference type="SUPFAM" id="SSF55785">
    <property type="entry name" value="PYP-like sensor domain (PAS domain)"/>
    <property type="match status" value="7"/>
</dbReference>
<evidence type="ECO:0000256" key="9">
    <source>
        <dbReference type="ARBA" id="ARBA00022692"/>
    </source>
</evidence>
<evidence type="ECO:0000256" key="3">
    <source>
        <dbReference type="ARBA" id="ARBA00006402"/>
    </source>
</evidence>
<dbReference type="GO" id="GO:0000166">
    <property type="term" value="F:nucleotide binding"/>
    <property type="evidence" value="ECO:0007669"/>
    <property type="project" value="UniProtKB-KW"/>
</dbReference>
<dbReference type="InterPro" id="IPR036890">
    <property type="entry name" value="HATPase_C_sf"/>
</dbReference>
<feature type="domain" description="PAC" evidence="21">
    <location>
        <begin position="85"/>
        <end position="137"/>
    </location>
</feature>
<dbReference type="Gene3D" id="1.10.287.130">
    <property type="match status" value="1"/>
</dbReference>
<evidence type="ECO:0000313" key="23">
    <source>
        <dbReference type="Proteomes" id="UP000503129"/>
    </source>
</evidence>
<evidence type="ECO:0000256" key="2">
    <source>
        <dbReference type="ARBA" id="ARBA00004429"/>
    </source>
</evidence>
<feature type="domain" description="PAS" evidence="20">
    <location>
        <begin position="989"/>
        <end position="1046"/>
    </location>
</feature>
<evidence type="ECO:0000256" key="6">
    <source>
        <dbReference type="ARBA" id="ARBA00022519"/>
    </source>
</evidence>
<evidence type="ECO:0000256" key="11">
    <source>
        <dbReference type="ARBA" id="ARBA00022741"/>
    </source>
</evidence>
<evidence type="ECO:0000256" key="1">
    <source>
        <dbReference type="ARBA" id="ARBA00000085"/>
    </source>
</evidence>
<dbReference type="InterPro" id="IPR029016">
    <property type="entry name" value="GAF-like_dom_sf"/>
</dbReference>
<dbReference type="InterPro" id="IPR000014">
    <property type="entry name" value="PAS"/>
</dbReference>
<dbReference type="NCBIfam" id="TIGR00229">
    <property type="entry name" value="sensory_box"/>
    <property type="match status" value="6"/>
</dbReference>
<dbReference type="SMART" id="SM00387">
    <property type="entry name" value="HATPase_c"/>
    <property type="match status" value="1"/>
</dbReference>
<gene>
    <name evidence="22" type="ORF">DP114_23670</name>
</gene>
<dbReference type="EMBL" id="CP030118">
    <property type="protein sequence ID" value="QDL10492.1"/>
    <property type="molecule type" value="Genomic_DNA"/>
</dbReference>
<feature type="domain" description="PAC" evidence="21">
    <location>
        <begin position="211"/>
        <end position="265"/>
    </location>
</feature>
<evidence type="ECO:0000259" key="20">
    <source>
        <dbReference type="PROSITE" id="PS50112"/>
    </source>
</evidence>
<dbReference type="SMART" id="SM00091">
    <property type="entry name" value="PAS"/>
    <property type="match status" value="7"/>
</dbReference>
<dbReference type="InterPro" id="IPR001610">
    <property type="entry name" value="PAC"/>
</dbReference>
<dbReference type="Gene3D" id="3.30.450.40">
    <property type="match status" value="1"/>
</dbReference>
<evidence type="ECO:0000256" key="14">
    <source>
        <dbReference type="ARBA" id="ARBA00023012"/>
    </source>
</evidence>
<dbReference type="InterPro" id="IPR035965">
    <property type="entry name" value="PAS-like_dom_sf"/>
</dbReference>
<keyword evidence="6" id="KW-0997">Cell inner membrane</keyword>
<dbReference type="PROSITE" id="PS50113">
    <property type="entry name" value="PAC"/>
    <property type="match status" value="7"/>
</dbReference>
<dbReference type="SUPFAM" id="SSF55781">
    <property type="entry name" value="GAF domain-like"/>
    <property type="match status" value="1"/>
</dbReference>
<dbReference type="InterPro" id="IPR004358">
    <property type="entry name" value="Sig_transdc_His_kin-like_C"/>
</dbReference>
<keyword evidence="5" id="KW-1003">Cell membrane</keyword>
<dbReference type="PANTHER" id="PTHR43304">
    <property type="entry name" value="PHYTOCHROME-LIKE PROTEIN CPH1"/>
    <property type="match status" value="1"/>
</dbReference>
<keyword evidence="14" id="KW-0902">Two-component regulatory system</keyword>
<dbReference type="Pfam" id="PF08447">
    <property type="entry name" value="PAS_3"/>
    <property type="match status" value="6"/>
</dbReference>
<dbReference type="SMART" id="SM00086">
    <property type="entry name" value="PAC"/>
    <property type="match status" value="7"/>
</dbReference>
<feature type="domain" description="PAS" evidence="20">
    <location>
        <begin position="649"/>
        <end position="722"/>
    </location>
</feature>
<evidence type="ECO:0000256" key="13">
    <source>
        <dbReference type="ARBA" id="ARBA00022989"/>
    </source>
</evidence>
<feature type="domain" description="PAC" evidence="21">
    <location>
        <begin position="341"/>
        <end position="393"/>
    </location>
</feature>
<dbReference type="PANTHER" id="PTHR43304:SF1">
    <property type="entry name" value="PAC DOMAIN-CONTAINING PROTEIN"/>
    <property type="match status" value="1"/>
</dbReference>
<dbReference type="InterPro" id="IPR003018">
    <property type="entry name" value="GAF"/>
</dbReference>
<keyword evidence="12" id="KW-0418">Kinase</keyword>
<dbReference type="Pfam" id="PF02518">
    <property type="entry name" value="HATPase_c"/>
    <property type="match status" value="1"/>
</dbReference>
<feature type="domain" description="Phytochrome chromophore attachment site" evidence="18">
    <location>
        <begin position="821"/>
        <end position="958"/>
    </location>
</feature>
<dbReference type="InterPro" id="IPR000700">
    <property type="entry name" value="PAS-assoc_C"/>
</dbReference>
<dbReference type="InterPro" id="IPR013655">
    <property type="entry name" value="PAS_fold_3"/>
</dbReference>
<dbReference type="RefSeq" id="WP_171977261.1">
    <property type="nucleotide sequence ID" value="NZ_CAWOXK010000001.1"/>
</dbReference>
<feature type="coiled-coil region" evidence="17">
    <location>
        <begin position="760"/>
        <end position="787"/>
    </location>
</feature>
<dbReference type="FunFam" id="1.10.287.130:FF:000001">
    <property type="entry name" value="Two-component sensor histidine kinase"/>
    <property type="match status" value="1"/>
</dbReference>
<dbReference type="PROSITE" id="PS50112">
    <property type="entry name" value="PAS"/>
    <property type="match status" value="6"/>
</dbReference>